<dbReference type="EMBL" id="FR718693">
    <property type="protein sequence ID" value="CBX72596.1"/>
    <property type="molecule type" value="Genomic_DNA"/>
</dbReference>
<name>F4N3D8_YEREN</name>
<evidence type="ECO:0000313" key="4">
    <source>
        <dbReference type="EMBL" id="CBX72596.1"/>
    </source>
</evidence>
<dbReference type="InterPro" id="IPR053947">
    <property type="entry name" value="YscD_ppl__2nd"/>
</dbReference>
<feature type="domain" description="YscD-like Bon-like" evidence="2">
    <location>
        <begin position="275"/>
        <end position="320"/>
    </location>
</feature>
<protein>
    <submittedName>
        <fullName evidence="4">Uncharacterized protein</fullName>
    </submittedName>
</protein>
<evidence type="ECO:0000259" key="3">
    <source>
        <dbReference type="Pfam" id="PF21937"/>
    </source>
</evidence>
<keyword evidence="1" id="KW-1133">Transmembrane helix</keyword>
<feature type="domain" description="YscD-like Bon-like" evidence="3">
    <location>
        <begin position="207"/>
        <end position="269"/>
    </location>
</feature>
<dbReference type="Pfam" id="PF21934">
    <property type="entry name" value="Yop-YscD_ppl_3rd"/>
    <property type="match status" value="1"/>
</dbReference>
<evidence type="ECO:0000259" key="2">
    <source>
        <dbReference type="Pfam" id="PF21934"/>
    </source>
</evidence>
<keyword evidence="1" id="KW-0812">Transmembrane</keyword>
<reference evidence="4" key="1">
    <citation type="journal article" date="2011" name="BMC Genomics">
        <title>Shotgun sequencing of Yersinia enterocolitica strain W22703 (biotype 2, serotype O:9): genomic evidence for oscillation between invertebrates and mammals.</title>
        <authorList>
            <person name="Fuchs T.M."/>
            <person name="Brandt K."/>
            <person name="Starke M."/>
            <person name="Rattei T."/>
        </authorList>
    </citation>
    <scope>NUCLEOTIDE SEQUENCE</scope>
</reference>
<dbReference type="AlphaFoldDB" id="F4N3D8"/>
<dbReference type="NCBIfam" id="TIGR02500">
    <property type="entry name" value="type_III_yscD"/>
    <property type="match status" value="1"/>
</dbReference>
<proteinExistence type="predicted"/>
<dbReference type="Pfam" id="PF21937">
    <property type="entry name" value="Yop-YscD_ppl_2nd"/>
    <property type="match status" value="1"/>
</dbReference>
<dbReference type="InterPro" id="IPR012843">
    <property type="entry name" value="YscD"/>
</dbReference>
<dbReference type="InterPro" id="IPR053946">
    <property type="entry name" value="YscD_ppl_3rd"/>
</dbReference>
<feature type="transmembrane region" description="Helical" evidence="1">
    <location>
        <begin position="110"/>
        <end position="132"/>
    </location>
</feature>
<accession>F4N3D8</accession>
<evidence type="ECO:0000256" key="1">
    <source>
        <dbReference type="SAM" id="Phobius"/>
    </source>
</evidence>
<keyword evidence="1" id="KW-0472">Membrane</keyword>
<sequence length="407" mass="44898">MAVQFKLRLLSGELIGRELTLPEGVFTLGEQGCDVLLSLPLGQILTLVISESQVMLQSSDAVWVNGFRHDSQLPIPLRQVIEAAGLALILGEETDVLSEIKVTRRSGSRLLLWLSLVTFILLALLFVFIFWFTQQSNRLFAYLPPSIPTQLSQKLKKPPLEGINAAWLADGSVALSGHCVSSSAVIQLQNFLVSNHVIFRNQLVCDDRLIASVSEVLHQYGYPDIEVYTGKEVGNVILHGAIEMGEKWLSVQEALATVVGLKGWMVINSQDSQIPRLVESLRKIGLLGYLSMTQSNKEIVISGVLSSEQQQHLEDMLATLTLQPDTFPVRYQNIPASDQTTQLLPAVIVSYGGNNYSKFVQLANGVRLQQGAVLDNGYKVILIGERGISLLKSNHLVQIPMDFKGRE</sequence>
<organism evidence="4">
    <name type="scientific">Yersinia enterocolitica W22703</name>
    <dbReference type="NCBI Taxonomy" id="913028"/>
    <lineage>
        <taxon>Bacteria</taxon>
        <taxon>Pseudomonadati</taxon>
        <taxon>Pseudomonadota</taxon>
        <taxon>Gammaproteobacteria</taxon>
        <taxon>Enterobacterales</taxon>
        <taxon>Yersiniaceae</taxon>
        <taxon>Yersinia</taxon>
    </lineage>
</organism>
<gene>
    <name evidence="4" type="ORF">YEW_HP33910</name>
</gene>